<name>A0A830B3D4_9LAMI</name>
<dbReference type="OrthoDB" id="17530at2759"/>
<proteinExistence type="predicted"/>
<protein>
    <submittedName>
        <fullName evidence="1">Probable mitochondrial intermediate peptidase mitochondrial</fullName>
    </submittedName>
</protein>
<dbReference type="EMBL" id="BMAC01000029">
    <property type="protein sequence ID" value="GFP81316.1"/>
    <property type="molecule type" value="Genomic_DNA"/>
</dbReference>
<organism evidence="1 2">
    <name type="scientific">Phtheirospermum japonicum</name>
    <dbReference type="NCBI Taxonomy" id="374723"/>
    <lineage>
        <taxon>Eukaryota</taxon>
        <taxon>Viridiplantae</taxon>
        <taxon>Streptophyta</taxon>
        <taxon>Embryophyta</taxon>
        <taxon>Tracheophyta</taxon>
        <taxon>Spermatophyta</taxon>
        <taxon>Magnoliopsida</taxon>
        <taxon>eudicotyledons</taxon>
        <taxon>Gunneridae</taxon>
        <taxon>Pentapetalae</taxon>
        <taxon>asterids</taxon>
        <taxon>lamiids</taxon>
        <taxon>Lamiales</taxon>
        <taxon>Orobanchaceae</taxon>
        <taxon>Orobanchaceae incertae sedis</taxon>
        <taxon>Phtheirospermum</taxon>
    </lineage>
</organism>
<reference evidence="1" key="1">
    <citation type="submission" date="2020-07" db="EMBL/GenBank/DDBJ databases">
        <title>Ethylene signaling mediates host invasion by parasitic plants.</title>
        <authorList>
            <person name="Yoshida S."/>
        </authorList>
    </citation>
    <scope>NUCLEOTIDE SEQUENCE</scope>
    <source>
        <strain evidence="1">Okayama</strain>
    </source>
</reference>
<comment type="caution">
    <text evidence="1">The sequence shown here is derived from an EMBL/GenBank/DDBJ whole genome shotgun (WGS) entry which is preliminary data.</text>
</comment>
<gene>
    <name evidence="1" type="ORF">PHJA_000274900</name>
</gene>
<sequence length="109" mass="11403">MMASNLTIGDVSISGAPIAVPATIASPSQPRATHPGPASHLIQWEIVKEIAKTLEVSGKLTVPASLEQIMGCESSAELALKENMVSSPEVVLSFLHDTSIMALPKAEKV</sequence>
<accession>A0A830B3D4</accession>
<dbReference type="AlphaFoldDB" id="A0A830B3D4"/>
<dbReference type="Proteomes" id="UP000653305">
    <property type="component" value="Unassembled WGS sequence"/>
</dbReference>
<keyword evidence="2" id="KW-1185">Reference proteome</keyword>
<evidence type="ECO:0000313" key="2">
    <source>
        <dbReference type="Proteomes" id="UP000653305"/>
    </source>
</evidence>
<evidence type="ECO:0000313" key="1">
    <source>
        <dbReference type="EMBL" id="GFP81316.1"/>
    </source>
</evidence>